<feature type="compositionally biased region" description="Low complexity" evidence="5">
    <location>
        <begin position="236"/>
        <end position="274"/>
    </location>
</feature>
<evidence type="ECO:0000256" key="4">
    <source>
        <dbReference type="ARBA" id="ARBA00040604"/>
    </source>
</evidence>
<feature type="region of interest" description="Disordered" evidence="5">
    <location>
        <begin position="194"/>
        <end position="303"/>
    </location>
</feature>
<feature type="compositionally biased region" description="Polar residues" evidence="5">
    <location>
        <begin position="51"/>
        <end position="62"/>
    </location>
</feature>
<comment type="subcellular location">
    <subcellularLocation>
        <location evidence="1">Mitochondrion</location>
    </subcellularLocation>
</comment>
<dbReference type="GO" id="GO:0006979">
    <property type="term" value="P:response to oxidative stress"/>
    <property type="evidence" value="ECO:0007669"/>
    <property type="project" value="TreeGrafter"/>
</dbReference>
<feature type="compositionally biased region" description="Low complexity" evidence="5">
    <location>
        <begin position="207"/>
        <end position="228"/>
    </location>
</feature>
<dbReference type="AlphaFoldDB" id="A0A5C3MYZ4"/>
<feature type="domain" description="TLDc" evidence="6">
    <location>
        <begin position="381"/>
        <end position="552"/>
    </location>
</feature>
<accession>A0A5C3MYZ4</accession>
<evidence type="ECO:0000313" key="8">
    <source>
        <dbReference type="Proteomes" id="UP000305948"/>
    </source>
</evidence>
<dbReference type="PANTHER" id="PTHR23354">
    <property type="entry name" value="NUCLEOLAR PROTEIN 7/ESTROGEN RECEPTOR COACTIVATOR-RELATED"/>
    <property type="match status" value="1"/>
</dbReference>
<feature type="region of interest" description="Disordered" evidence="5">
    <location>
        <begin position="151"/>
        <end position="176"/>
    </location>
</feature>
<gene>
    <name evidence="7" type="ORF">OE88DRAFT_1661281</name>
</gene>
<feature type="region of interest" description="Disordered" evidence="5">
    <location>
        <begin position="1"/>
        <end position="72"/>
    </location>
</feature>
<keyword evidence="3" id="KW-0496">Mitochondrion</keyword>
<organism evidence="7 8">
    <name type="scientific">Heliocybe sulcata</name>
    <dbReference type="NCBI Taxonomy" id="5364"/>
    <lineage>
        <taxon>Eukaryota</taxon>
        <taxon>Fungi</taxon>
        <taxon>Dikarya</taxon>
        <taxon>Basidiomycota</taxon>
        <taxon>Agaricomycotina</taxon>
        <taxon>Agaricomycetes</taxon>
        <taxon>Gloeophyllales</taxon>
        <taxon>Gloeophyllaceae</taxon>
        <taxon>Heliocybe</taxon>
    </lineage>
</organism>
<sequence>MTSAPPPLSSIPALIPVPTDPPRPKNAPSNDPNEEDLDRFASLFSPPTPPASRSLTPIQTQPAKPRPMAHQRADSDFGAFVSVPMTDDPLHVASGGGGGSGSVVSPEPFTPIQNIQNLDFFDKFTEEAKAATQENQRELVEELLKHEDDPLYWVSGSGAPSTLSTSPPPPDATQGQNQIADLLDLTTEAAKVGFDQISRHLSRNENATEPATPSSPSAEPRSQSQGPARSRRRSRSSTLGTSLPTKWISSLLSTSRTPAAATTTPTPAESPGASGYFTHSDRQSSDTLPHHQAHQSTLPASLPSHDFAFPESYSSTASSIPSSAKVITHVNPFSAHTFAPPSGAPGFAGDRSWNKGGFEFKKEEVERRSVRLVGRKEGTSAVLSVEMADMIRAHLPALARLPRAWTLLYSLDQHGISLSTLYTRCQAHAGGAVIAIRDAGDGLFGVWVGEGVRPSKGAYYGGGESFLWKMQGKELKVYKWAGKNDYVALCEPDYISFGGGDGHYGLYLDDTLLDGSSARSVTFGNDPLCSKGPRKGENVAFECVGLEVWGMGP</sequence>
<dbReference type="PANTHER" id="PTHR23354:SF62">
    <property type="entry name" value="MUSTARD, ISOFORM V"/>
    <property type="match status" value="1"/>
</dbReference>
<protein>
    <recommendedName>
        <fullName evidence="4">Oxidation resistance protein 1</fullName>
    </recommendedName>
</protein>
<dbReference type="STRING" id="5364.A0A5C3MYZ4"/>
<dbReference type="GO" id="GO:0005739">
    <property type="term" value="C:mitochondrion"/>
    <property type="evidence" value="ECO:0007669"/>
    <property type="project" value="UniProtKB-SubCell"/>
</dbReference>
<name>A0A5C3MYZ4_9AGAM</name>
<proteinExistence type="inferred from homology"/>
<evidence type="ECO:0000256" key="5">
    <source>
        <dbReference type="SAM" id="MobiDB-lite"/>
    </source>
</evidence>
<evidence type="ECO:0000256" key="1">
    <source>
        <dbReference type="ARBA" id="ARBA00004173"/>
    </source>
</evidence>
<reference evidence="7 8" key="1">
    <citation type="journal article" date="2019" name="Nat. Ecol. Evol.">
        <title>Megaphylogeny resolves global patterns of mushroom evolution.</title>
        <authorList>
            <person name="Varga T."/>
            <person name="Krizsan K."/>
            <person name="Foldi C."/>
            <person name="Dima B."/>
            <person name="Sanchez-Garcia M."/>
            <person name="Sanchez-Ramirez S."/>
            <person name="Szollosi G.J."/>
            <person name="Szarkandi J.G."/>
            <person name="Papp V."/>
            <person name="Albert L."/>
            <person name="Andreopoulos W."/>
            <person name="Angelini C."/>
            <person name="Antonin V."/>
            <person name="Barry K.W."/>
            <person name="Bougher N.L."/>
            <person name="Buchanan P."/>
            <person name="Buyck B."/>
            <person name="Bense V."/>
            <person name="Catcheside P."/>
            <person name="Chovatia M."/>
            <person name="Cooper J."/>
            <person name="Damon W."/>
            <person name="Desjardin D."/>
            <person name="Finy P."/>
            <person name="Geml J."/>
            <person name="Haridas S."/>
            <person name="Hughes K."/>
            <person name="Justo A."/>
            <person name="Karasinski D."/>
            <person name="Kautmanova I."/>
            <person name="Kiss B."/>
            <person name="Kocsube S."/>
            <person name="Kotiranta H."/>
            <person name="LaButti K.M."/>
            <person name="Lechner B.E."/>
            <person name="Liimatainen K."/>
            <person name="Lipzen A."/>
            <person name="Lukacs Z."/>
            <person name="Mihaltcheva S."/>
            <person name="Morgado L.N."/>
            <person name="Niskanen T."/>
            <person name="Noordeloos M.E."/>
            <person name="Ohm R.A."/>
            <person name="Ortiz-Santana B."/>
            <person name="Ovrebo C."/>
            <person name="Racz N."/>
            <person name="Riley R."/>
            <person name="Savchenko A."/>
            <person name="Shiryaev A."/>
            <person name="Soop K."/>
            <person name="Spirin V."/>
            <person name="Szebenyi C."/>
            <person name="Tomsovsky M."/>
            <person name="Tulloss R.E."/>
            <person name="Uehling J."/>
            <person name="Grigoriev I.V."/>
            <person name="Vagvolgyi C."/>
            <person name="Papp T."/>
            <person name="Martin F.M."/>
            <person name="Miettinen O."/>
            <person name="Hibbett D.S."/>
            <person name="Nagy L.G."/>
        </authorList>
    </citation>
    <scope>NUCLEOTIDE SEQUENCE [LARGE SCALE GENOMIC DNA]</scope>
    <source>
        <strain evidence="7 8">OMC1185</strain>
    </source>
</reference>
<evidence type="ECO:0000256" key="3">
    <source>
        <dbReference type="ARBA" id="ARBA00023128"/>
    </source>
</evidence>
<dbReference type="Pfam" id="PF07534">
    <property type="entry name" value="TLD"/>
    <property type="match status" value="1"/>
</dbReference>
<comment type="similarity">
    <text evidence="2">Belongs to the OXR1 family.</text>
</comment>
<dbReference type="GO" id="GO:0005634">
    <property type="term" value="C:nucleus"/>
    <property type="evidence" value="ECO:0007669"/>
    <property type="project" value="TreeGrafter"/>
</dbReference>
<evidence type="ECO:0000256" key="2">
    <source>
        <dbReference type="ARBA" id="ARBA00009540"/>
    </source>
</evidence>
<evidence type="ECO:0000313" key="7">
    <source>
        <dbReference type="EMBL" id="TFK50709.1"/>
    </source>
</evidence>
<feature type="region of interest" description="Disordered" evidence="5">
    <location>
        <begin position="90"/>
        <end position="110"/>
    </location>
</feature>
<feature type="compositionally biased region" description="Low complexity" evidence="5">
    <location>
        <begin position="155"/>
        <end position="165"/>
    </location>
</feature>
<dbReference type="PROSITE" id="PS51886">
    <property type="entry name" value="TLDC"/>
    <property type="match status" value="1"/>
</dbReference>
<dbReference type="OrthoDB" id="26679at2759"/>
<dbReference type="SMART" id="SM00584">
    <property type="entry name" value="TLDc"/>
    <property type="match status" value="1"/>
</dbReference>
<keyword evidence="8" id="KW-1185">Reference proteome</keyword>
<dbReference type="InterPro" id="IPR006571">
    <property type="entry name" value="TLDc_dom"/>
</dbReference>
<dbReference type="EMBL" id="ML213513">
    <property type="protein sequence ID" value="TFK50709.1"/>
    <property type="molecule type" value="Genomic_DNA"/>
</dbReference>
<dbReference type="Proteomes" id="UP000305948">
    <property type="component" value="Unassembled WGS sequence"/>
</dbReference>
<evidence type="ECO:0000259" key="6">
    <source>
        <dbReference type="PROSITE" id="PS51886"/>
    </source>
</evidence>